<evidence type="ECO:0000313" key="2">
    <source>
        <dbReference type="EMBL" id="CAE0758275.1"/>
    </source>
</evidence>
<accession>A0A6S9TZC1</accession>
<evidence type="ECO:0000313" key="3">
    <source>
        <dbReference type="EMBL" id="CAE0758276.1"/>
    </source>
</evidence>
<protein>
    <submittedName>
        <fullName evidence="2">Uncharacterized protein</fullName>
    </submittedName>
</protein>
<dbReference type="EMBL" id="HBIZ01017433">
    <property type="protein sequence ID" value="CAE0758275.1"/>
    <property type="molecule type" value="Transcribed_RNA"/>
</dbReference>
<dbReference type="EMBL" id="HBIZ01017434">
    <property type="protein sequence ID" value="CAE0758276.1"/>
    <property type="molecule type" value="Transcribed_RNA"/>
</dbReference>
<evidence type="ECO:0000256" key="1">
    <source>
        <dbReference type="SAM" id="MobiDB-lite"/>
    </source>
</evidence>
<gene>
    <name evidence="2" type="ORF">PCAR00345_LOCUS10869</name>
    <name evidence="3" type="ORF">PCAR00345_LOCUS10870</name>
</gene>
<dbReference type="AlphaFoldDB" id="A0A6S9TZC1"/>
<name>A0A6S9TZC1_CHRCT</name>
<organism evidence="2">
    <name type="scientific">Chrysotila carterae</name>
    <name type="common">Marine alga</name>
    <name type="synonym">Syracosphaera carterae</name>
    <dbReference type="NCBI Taxonomy" id="13221"/>
    <lineage>
        <taxon>Eukaryota</taxon>
        <taxon>Haptista</taxon>
        <taxon>Haptophyta</taxon>
        <taxon>Prymnesiophyceae</taxon>
        <taxon>Isochrysidales</taxon>
        <taxon>Isochrysidaceae</taxon>
        <taxon>Chrysotila</taxon>
    </lineage>
</organism>
<reference evidence="2" key="1">
    <citation type="submission" date="2021-01" db="EMBL/GenBank/DDBJ databases">
        <authorList>
            <person name="Corre E."/>
            <person name="Pelletier E."/>
            <person name="Niang G."/>
            <person name="Scheremetjew M."/>
            <person name="Finn R."/>
            <person name="Kale V."/>
            <person name="Holt S."/>
            <person name="Cochrane G."/>
            <person name="Meng A."/>
            <person name="Brown T."/>
            <person name="Cohen L."/>
        </authorList>
    </citation>
    <scope>NUCLEOTIDE SEQUENCE</scope>
    <source>
        <strain evidence="2">CCMP645</strain>
    </source>
</reference>
<proteinExistence type="predicted"/>
<sequence length="159" mass="17603">MPYQLNHGAVLSPLQVAGLAERHAQSAKRVRSQEATDATGNEQKRSRAHVPVNATRGRFWRETSFRLDYIPGHVVQVPWHEHGYIPGHVPDYVPAHMSGHMPEHTQGRVSGGHLPLRECVRESECGDLLEPMDVGPAQEGAPVRLPPPAYAHRLAHCAQ</sequence>
<feature type="region of interest" description="Disordered" evidence="1">
    <location>
        <begin position="22"/>
        <end position="48"/>
    </location>
</feature>